<dbReference type="GeneID" id="14005484"/>
<evidence type="ECO:0000256" key="1">
    <source>
        <dbReference type="ARBA" id="ARBA00004141"/>
    </source>
</evidence>
<dbReference type="InterPro" id="IPR005867">
    <property type="entry name" value="PSII_D1"/>
</dbReference>
<dbReference type="GO" id="GO:0016168">
    <property type="term" value="F:chlorophyll binding"/>
    <property type="evidence" value="ECO:0007669"/>
    <property type="project" value="UniProtKB-KW"/>
</dbReference>
<keyword evidence="3" id="KW-0813">Transport</keyword>
<evidence type="ECO:0000256" key="6">
    <source>
        <dbReference type="ARBA" id="ARBA00022646"/>
    </source>
</evidence>
<protein>
    <submittedName>
        <fullName evidence="20">PsbA photosystem I D1 protein</fullName>
    </submittedName>
</protein>
<dbReference type="OrthoDB" id="4308at10239"/>
<evidence type="ECO:0000256" key="18">
    <source>
        <dbReference type="ARBA" id="ARBA00023276"/>
    </source>
</evidence>
<evidence type="ECO:0000256" key="19">
    <source>
        <dbReference type="SAM" id="Phobius"/>
    </source>
</evidence>
<feature type="transmembrane region" description="Helical" evidence="19">
    <location>
        <begin position="80"/>
        <end position="106"/>
    </location>
</feature>
<keyword evidence="6" id="KW-0359">Herbicide resistance</keyword>
<dbReference type="PROSITE" id="PS00244">
    <property type="entry name" value="REACTION_CENTER"/>
    <property type="match status" value="1"/>
</dbReference>
<evidence type="ECO:0000256" key="17">
    <source>
        <dbReference type="ARBA" id="ARBA00023211"/>
    </source>
</evidence>
<dbReference type="EMBL" id="JN371769">
    <property type="protein sequence ID" value="AFD03060.1"/>
    <property type="molecule type" value="Genomic_DNA"/>
</dbReference>
<keyword evidence="4" id="KW-0148">Chlorophyll</keyword>
<dbReference type="Pfam" id="PF00124">
    <property type="entry name" value="Photo_RC"/>
    <property type="match status" value="1"/>
</dbReference>
<keyword evidence="8" id="KW-0479">Metal-binding</keyword>
<feature type="transmembrane region" description="Helical" evidence="19">
    <location>
        <begin position="248"/>
        <end position="269"/>
    </location>
</feature>
<dbReference type="NCBIfam" id="TIGR01151">
    <property type="entry name" value="psbA"/>
    <property type="match status" value="1"/>
</dbReference>
<evidence type="ECO:0000256" key="13">
    <source>
        <dbReference type="ARBA" id="ARBA00022991"/>
    </source>
</evidence>
<accession>H8ZNJ9</accession>
<evidence type="ECO:0000256" key="4">
    <source>
        <dbReference type="ARBA" id="ARBA00022494"/>
    </source>
</evidence>
<dbReference type="HAMAP" id="MF_01379">
    <property type="entry name" value="PSII_PsbA_D1"/>
    <property type="match status" value="1"/>
</dbReference>
<keyword evidence="7 19" id="KW-0812">Transmembrane</keyword>
<evidence type="ECO:0000256" key="9">
    <source>
        <dbReference type="ARBA" id="ARBA00022837"/>
    </source>
</evidence>
<dbReference type="InterPro" id="IPR055265">
    <property type="entry name" value="Photo_RC_L/M_CS"/>
</dbReference>
<evidence type="ECO:0000256" key="15">
    <source>
        <dbReference type="ARBA" id="ARBA00023004"/>
    </source>
</evidence>
<dbReference type="PRINTS" id="PR00256">
    <property type="entry name" value="REACTNCENTRE"/>
</dbReference>
<keyword evidence="17" id="KW-0464">Manganese</keyword>
<dbReference type="PANTHER" id="PTHR33149">
    <property type="entry name" value="PHOTOSYSTEM II PROTEIN D1"/>
    <property type="match status" value="1"/>
</dbReference>
<dbReference type="GO" id="GO:0009055">
    <property type="term" value="F:electron transfer activity"/>
    <property type="evidence" value="ECO:0007669"/>
    <property type="project" value="InterPro"/>
</dbReference>
<feature type="transmembrane region" description="Helical" evidence="19">
    <location>
        <begin position="324"/>
        <end position="346"/>
    </location>
</feature>
<evidence type="ECO:0000256" key="2">
    <source>
        <dbReference type="ARBA" id="ARBA00008204"/>
    </source>
</evidence>
<comment type="subcellular location">
    <subcellularLocation>
        <location evidence="1">Membrane</location>
        <topology evidence="1">Multi-pass membrane protein</topology>
    </subcellularLocation>
</comment>
<proteinExistence type="inferred from homology"/>
<dbReference type="CDD" id="cd09289">
    <property type="entry name" value="Photosystem-II_D1"/>
    <property type="match status" value="1"/>
</dbReference>
<keyword evidence="15" id="KW-0408">Iron</keyword>
<evidence type="ECO:0000256" key="7">
    <source>
        <dbReference type="ARBA" id="ARBA00022692"/>
    </source>
</evidence>
<organism evidence="20 21">
    <name type="scientific">Synechococcus phage metaG-MbCM1</name>
    <dbReference type="NCBI Taxonomy" id="1079999"/>
    <lineage>
        <taxon>Viruses</taxon>
        <taxon>Duplodnaviria</taxon>
        <taxon>Heunggongvirae</taxon>
        <taxon>Uroviricota</taxon>
        <taxon>Caudoviricetes</taxon>
        <taxon>Pantevenvirales</taxon>
        <taxon>Kyanoviridae</taxon>
        <taxon>Galenevirus</taxon>
        <taxon>Galenevirus mbcm1</taxon>
    </lineage>
</organism>
<evidence type="ECO:0000256" key="3">
    <source>
        <dbReference type="ARBA" id="ARBA00022448"/>
    </source>
</evidence>
<keyword evidence="9" id="KW-0106">Calcium</keyword>
<dbReference type="InterPro" id="IPR055266">
    <property type="entry name" value="D1/D2"/>
</dbReference>
<keyword evidence="10" id="KW-0460">Magnesium</keyword>
<dbReference type="KEGG" id="vg:14005484"/>
<keyword evidence="5" id="KW-0602">Photosynthesis</keyword>
<evidence type="ECO:0000313" key="20">
    <source>
        <dbReference type="EMBL" id="AFD03060.1"/>
    </source>
</evidence>
<evidence type="ECO:0000313" key="21">
    <source>
        <dbReference type="Proteomes" id="UP000007597"/>
    </source>
</evidence>
<feature type="transmembrane region" description="Helical" evidence="19">
    <location>
        <begin position="192"/>
        <end position="212"/>
    </location>
</feature>
<evidence type="ECO:0000256" key="5">
    <source>
        <dbReference type="ARBA" id="ARBA00022531"/>
    </source>
</evidence>
<sequence length="410" mass="45003">MRESSPFLCALRKPRPIGCLNESLIPPPEGGEGIFYQCFPALLLTLFQMTTLSRSKQRGGLLSGWDELCNWVTSVDNRIYVGWFGVLMIPCLLAAATCFIIAFIAAPPVDIDGIREPVAGSLLYGNNIISGAVVPSSNAIGLHFYPIWEAATLDEWLYNGGPFQLVVFHFLIGITAYCGRQWELSYRLGMRPWICVAYSAPVSAAFAVFLVYPFGQGSFSDAMPLGISGTFNYMFVFQAEHNILMHPFHMIGVAGVFGGSLFSAMHGSLVTSSLIRETTEQESQNYGYKFGQEEETYNIVAAHGYFGRLIFQYASFNNSRSLHFFLAAFPVVCIWFTAMGVSTMAFNLNGFNFNQSVVDAGGKVIPTWADILNRAGLGMEVMHERNAHNFPLDLAAAETSQVALTAPSIG</sequence>
<dbReference type="PANTHER" id="PTHR33149:SF12">
    <property type="entry name" value="PHOTOSYSTEM II D2 PROTEIN"/>
    <property type="match status" value="1"/>
</dbReference>
<keyword evidence="14" id="KW-0560">Oxidoreductase</keyword>
<feature type="transmembrane region" description="Helical" evidence="19">
    <location>
        <begin position="163"/>
        <end position="180"/>
    </location>
</feature>
<comment type="similarity">
    <text evidence="2">Belongs to the reaction center PufL/M/PsbA/D family.</text>
</comment>
<dbReference type="SUPFAM" id="SSF81483">
    <property type="entry name" value="Bacterial photosystem II reaction centre, L and M subunits"/>
    <property type="match status" value="1"/>
</dbReference>
<keyword evidence="12 19" id="KW-1133">Transmembrane helix</keyword>
<keyword evidence="11" id="KW-0249">Electron transport</keyword>
<dbReference type="GO" id="GO:0016491">
    <property type="term" value="F:oxidoreductase activity"/>
    <property type="evidence" value="ECO:0007669"/>
    <property type="project" value="UniProtKB-KW"/>
</dbReference>
<dbReference type="InterPro" id="IPR036854">
    <property type="entry name" value="Photo_II_D1/D2_sf"/>
</dbReference>
<dbReference type="GO" id="GO:0009772">
    <property type="term" value="P:photosynthetic electron transport in photosystem II"/>
    <property type="evidence" value="ECO:0007669"/>
    <property type="project" value="InterPro"/>
</dbReference>
<evidence type="ECO:0000256" key="10">
    <source>
        <dbReference type="ARBA" id="ARBA00022842"/>
    </source>
</evidence>
<dbReference type="FunFam" id="1.20.85.10:FF:000002">
    <property type="entry name" value="Photosystem II protein D1"/>
    <property type="match status" value="1"/>
</dbReference>
<evidence type="ECO:0000256" key="16">
    <source>
        <dbReference type="ARBA" id="ARBA00023136"/>
    </source>
</evidence>
<evidence type="ECO:0000256" key="8">
    <source>
        <dbReference type="ARBA" id="ARBA00022723"/>
    </source>
</evidence>
<keyword evidence="18" id="KW-0604">Photosystem II</keyword>
<dbReference type="Gene3D" id="1.20.85.10">
    <property type="entry name" value="Photosystem II protein D1-like"/>
    <property type="match status" value="1"/>
</dbReference>
<evidence type="ECO:0000256" key="14">
    <source>
        <dbReference type="ARBA" id="ARBA00023002"/>
    </source>
</evidence>
<keyword evidence="16 19" id="KW-0472">Membrane</keyword>
<dbReference type="InterPro" id="IPR000484">
    <property type="entry name" value="Photo_RC_L/M"/>
</dbReference>
<name>H8ZNJ9_9CAUD</name>
<dbReference type="GO" id="GO:0046872">
    <property type="term" value="F:metal ion binding"/>
    <property type="evidence" value="ECO:0007669"/>
    <property type="project" value="UniProtKB-KW"/>
</dbReference>
<keyword evidence="13" id="KW-0157">Chromophore</keyword>
<reference evidence="20 21" key="1">
    <citation type="submission" date="2011-07" db="EMBL/GenBank/DDBJ databases">
        <title>Viral Tagging: a high-throughput approach to explore virus-host interactions.</title>
        <authorList>
            <person name="Deng L."/>
            <person name="Sullivan M.B."/>
            <person name="Poulos B."/>
            <person name="Ignacio Espinoza J.C."/>
        </authorList>
    </citation>
    <scope>NUCLEOTIDE SEQUENCE [LARGE SCALE GENOMIC DNA]</scope>
</reference>
<evidence type="ECO:0000256" key="11">
    <source>
        <dbReference type="ARBA" id="ARBA00022982"/>
    </source>
</evidence>
<dbReference type="GO" id="GO:0009635">
    <property type="term" value="P:response to herbicide"/>
    <property type="evidence" value="ECO:0007669"/>
    <property type="project" value="UniProtKB-KW"/>
</dbReference>
<dbReference type="GO" id="GO:0016020">
    <property type="term" value="C:membrane"/>
    <property type="evidence" value="ECO:0007669"/>
    <property type="project" value="UniProtKB-SubCell"/>
</dbReference>
<dbReference type="RefSeq" id="YP_007001711.1">
    <property type="nucleotide sequence ID" value="NC_019443.1"/>
</dbReference>
<evidence type="ECO:0000256" key="12">
    <source>
        <dbReference type="ARBA" id="ARBA00022989"/>
    </source>
</evidence>
<keyword evidence="21" id="KW-1185">Reference proteome</keyword>
<dbReference type="Proteomes" id="UP000007597">
    <property type="component" value="Segment"/>
</dbReference>